<sequence length="244" mass="27567">MMMNFHRFHDSWVEKLNKFTSQLASTPTPRPNSTSDHQHVRQLVDEVVAHYAHYYETKTTAAKTDVLTLFASPWASSLERSLYWVTGFRPTTLFHLVYTESSIRFESHVADILRGRRTGDLGELTPGQLARVSELQCLTVKEENDIGNELGGWQEEVARSEPEWSGLCGNGPDGLDRLLARLGAVVAKADELRMKTIRQVVELLTPQQAAEFLIAAAELQLGIQRWGLHQDRARVVEIKDVDTL</sequence>
<name>A0A9R0KAE6_SPIOL</name>
<evidence type="ECO:0000259" key="1">
    <source>
        <dbReference type="PROSITE" id="PS51806"/>
    </source>
</evidence>
<dbReference type="GO" id="GO:0006351">
    <property type="term" value="P:DNA-templated transcription"/>
    <property type="evidence" value="ECO:0007669"/>
    <property type="project" value="InterPro"/>
</dbReference>
<dbReference type="KEGG" id="soe:110802427"/>
<protein>
    <submittedName>
        <fullName evidence="3">Protein DOG1-like 4</fullName>
    </submittedName>
</protein>
<dbReference type="Proteomes" id="UP000813463">
    <property type="component" value="Chromosome 4"/>
</dbReference>
<dbReference type="RefSeq" id="XP_021863558.1">
    <property type="nucleotide sequence ID" value="XM_022007866.2"/>
</dbReference>
<dbReference type="PANTHER" id="PTHR46354">
    <property type="entry name" value="DOG1 DOMAIN-CONTAINING PROTEIN"/>
    <property type="match status" value="1"/>
</dbReference>
<dbReference type="InterPro" id="IPR025422">
    <property type="entry name" value="TGA_domain"/>
</dbReference>
<dbReference type="PANTHER" id="PTHR46354:SF12">
    <property type="entry name" value="DNA-BINDING PROTEIN-LIKE PROTEIN"/>
    <property type="match status" value="1"/>
</dbReference>
<dbReference type="InterPro" id="IPR051886">
    <property type="entry name" value="Seed_Dev/Stress_Resp_Reg"/>
</dbReference>
<dbReference type="PROSITE" id="PS51806">
    <property type="entry name" value="DOG1"/>
    <property type="match status" value="1"/>
</dbReference>
<feature type="domain" description="DOG1" evidence="1">
    <location>
        <begin position="2"/>
        <end position="233"/>
    </location>
</feature>
<evidence type="ECO:0000313" key="2">
    <source>
        <dbReference type="Proteomes" id="UP000813463"/>
    </source>
</evidence>
<dbReference type="AlphaFoldDB" id="A0A9R0KAE6"/>
<organism evidence="2 3">
    <name type="scientific">Spinacia oleracea</name>
    <name type="common">Spinach</name>
    <dbReference type="NCBI Taxonomy" id="3562"/>
    <lineage>
        <taxon>Eukaryota</taxon>
        <taxon>Viridiplantae</taxon>
        <taxon>Streptophyta</taxon>
        <taxon>Embryophyta</taxon>
        <taxon>Tracheophyta</taxon>
        <taxon>Spermatophyta</taxon>
        <taxon>Magnoliopsida</taxon>
        <taxon>eudicotyledons</taxon>
        <taxon>Gunneridae</taxon>
        <taxon>Pentapetalae</taxon>
        <taxon>Caryophyllales</taxon>
        <taxon>Chenopodiaceae</taxon>
        <taxon>Chenopodioideae</taxon>
        <taxon>Anserineae</taxon>
        <taxon>Spinacia</taxon>
    </lineage>
</organism>
<dbReference type="OrthoDB" id="542841at2759"/>
<reference evidence="3" key="2">
    <citation type="submission" date="2025-08" db="UniProtKB">
        <authorList>
            <consortium name="RefSeq"/>
        </authorList>
    </citation>
    <scope>IDENTIFICATION</scope>
    <source>
        <tissue evidence="3">Leaf</tissue>
    </source>
</reference>
<dbReference type="GO" id="GO:0043565">
    <property type="term" value="F:sequence-specific DNA binding"/>
    <property type="evidence" value="ECO:0007669"/>
    <property type="project" value="InterPro"/>
</dbReference>
<proteinExistence type="predicted"/>
<accession>A0A9R0KAE6</accession>
<gene>
    <name evidence="3" type="primary">LOC110802427</name>
</gene>
<keyword evidence="2" id="KW-1185">Reference proteome</keyword>
<evidence type="ECO:0000313" key="3">
    <source>
        <dbReference type="RefSeq" id="XP_021863558.1"/>
    </source>
</evidence>
<dbReference type="Pfam" id="PF14144">
    <property type="entry name" value="DOG1"/>
    <property type="match status" value="1"/>
</dbReference>
<dbReference type="GeneID" id="110802427"/>
<reference evidence="2" key="1">
    <citation type="journal article" date="2021" name="Nat. Commun.">
        <title>Genomic analyses provide insights into spinach domestication and the genetic basis of agronomic traits.</title>
        <authorList>
            <person name="Cai X."/>
            <person name="Sun X."/>
            <person name="Xu C."/>
            <person name="Sun H."/>
            <person name="Wang X."/>
            <person name="Ge C."/>
            <person name="Zhang Z."/>
            <person name="Wang Q."/>
            <person name="Fei Z."/>
            <person name="Jiao C."/>
            <person name="Wang Q."/>
        </authorList>
    </citation>
    <scope>NUCLEOTIDE SEQUENCE [LARGE SCALE GENOMIC DNA]</scope>
    <source>
        <strain evidence="2">cv. Varoflay</strain>
    </source>
</reference>